<reference evidence="5 6" key="1">
    <citation type="submission" date="2018-05" db="EMBL/GenBank/DDBJ databases">
        <title>Chitinophaga sp. K3CV102501T nov., isolated from isolated from a monsoon evergreen broad-leaved forest soil.</title>
        <authorList>
            <person name="Lv Y."/>
        </authorList>
    </citation>
    <scope>NUCLEOTIDE SEQUENCE [LARGE SCALE GENOMIC DNA]</scope>
    <source>
        <strain evidence="5 6">GDMCC 1.1325</strain>
    </source>
</reference>
<dbReference type="InterPro" id="IPR052362">
    <property type="entry name" value="HTH-GbsR_regulator"/>
</dbReference>
<evidence type="ECO:0000259" key="4">
    <source>
        <dbReference type="Pfam" id="PF01978"/>
    </source>
</evidence>
<evidence type="ECO:0000256" key="3">
    <source>
        <dbReference type="ARBA" id="ARBA00023163"/>
    </source>
</evidence>
<keyword evidence="3" id="KW-0804">Transcription</keyword>
<evidence type="ECO:0000313" key="6">
    <source>
        <dbReference type="Proteomes" id="UP000253410"/>
    </source>
</evidence>
<dbReference type="InterPro" id="IPR011991">
    <property type="entry name" value="ArsR-like_HTH"/>
</dbReference>
<dbReference type="CDD" id="cd00090">
    <property type="entry name" value="HTH_ARSR"/>
    <property type="match status" value="1"/>
</dbReference>
<dbReference type="PANTHER" id="PTHR38465:SF1">
    <property type="entry name" value="HTH-TYPE TRANSCRIPTIONAL REGULATOR MJ1563-RELATED"/>
    <property type="match status" value="1"/>
</dbReference>
<keyword evidence="6" id="KW-1185">Reference proteome</keyword>
<dbReference type="GO" id="GO:0006355">
    <property type="term" value="P:regulation of DNA-templated transcription"/>
    <property type="evidence" value="ECO:0007669"/>
    <property type="project" value="UniProtKB-ARBA"/>
</dbReference>
<keyword evidence="2" id="KW-0238">DNA-binding</keyword>
<organism evidence="5 6">
    <name type="scientific">Chitinophaga flava</name>
    <dbReference type="NCBI Taxonomy" id="2259036"/>
    <lineage>
        <taxon>Bacteria</taxon>
        <taxon>Pseudomonadati</taxon>
        <taxon>Bacteroidota</taxon>
        <taxon>Chitinophagia</taxon>
        <taxon>Chitinophagales</taxon>
        <taxon>Chitinophagaceae</taxon>
        <taxon>Chitinophaga</taxon>
    </lineage>
</organism>
<dbReference type="InterPro" id="IPR036390">
    <property type="entry name" value="WH_DNA-bd_sf"/>
</dbReference>
<name>A0A365XY68_9BACT</name>
<proteinExistence type="predicted"/>
<gene>
    <name evidence="5" type="ORF">DF182_29780</name>
</gene>
<protein>
    <recommendedName>
        <fullName evidence="4">Transcription regulator TrmB N-terminal domain-containing protein</fullName>
    </recommendedName>
</protein>
<dbReference type="Gene3D" id="1.10.10.10">
    <property type="entry name" value="Winged helix-like DNA-binding domain superfamily/Winged helix DNA-binding domain"/>
    <property type="match status" value="1"/>
</dbReference>
<dbReference type="SUPFAM" id="SSF46785">
    <property type="entry name" value="Winged helix' DNA-binding domain"/>
    <property type="match status" value="1"/>
</dbReference>
<dbReference type="OrthoDB" id="1807857at2"/>
<dbReference type="RefSeq" id="WP_147243590.1">
    <property type="nucleotide sequence ID" value="NZ_QFFJ01000002.1"/>
</dbReference>
<evidence type="ECO:0000256" key="2">
    <source>
        <dbReference type="ARBA" id="ARBA00023125"/>
    </source>
</evidence>
<feature type="domain" description="Transcription regulator TrmB N-terminal" evidence="4">
    <location>
        <begin position="15"/>
        <end position="80"/>
    </location>
</feature>
<dbReference type="Proteomes" id="UP000253410">
    <property type="component" value="Unassembled WGS sequence"/>
</dbReference>
<evidence type="ECO:0000256" key="1">
    <source>
        <dbReference type="ARBA" id="ARBA00023015"/>
    </source>
</evidence>
<dbReference type="InterPro" id="IPR036388">
    <property type="entry name" value="WH-like_DNA-bd_sf"/>
</dbReference>
<dbReference type="PANTHER" id="PTHR38465">
    <property type="entry name" value="HTH-TYPE TRANSCRIPTIONAL REGULATOR MJ1563-RELATED"/>
    <property type="match status" value="1"/>
</dbReference>
<dbReference type="AlphaFoldDB" id="A0A365XY68"/>
<keyword evidence="1" id="KW-0805">Transcription regulation</keyword>
<accession>A0A365XY68</accession>
<evidence type="ECO:0000313" key="5">
    <source>
        <dbReference type="EMBL" id="RBL90644.1"/>
    </source>
</evidence>
<dbReference type="Pfam" id="PF01978">
    <property type="entry name" value="TrmB"/>
    <property type="match status" value="1"/>
</dbReference>
<dbReference type="EMBL" id="QFFJ01000002">
    <property type="protein sequence ID" value="RBL90644.1"/>
    <property type="molecule type" value="Genomic_DNA"/>
</dbReference>
<dbReference type="InterPro" id="IPR002831">
    <property type="entry name" value="Tscrpt_reg_TrmB_N"/>
</dbReference>
<sequence length="154" mass="18320">MEKYRDRIEKISITMESLGLTPVAARVYIYLLLSEEHQATFEQIVDYFKVSKSAVSNALKMLESVKMIESKTIGGQRKRYFSANLRNIFREEYLTARIKVFFDIMDDVRSIREIDDDFSKELEDVSILYKMMLVEIPMMLERWRRTVALNRKDK</sequence>
<dbReference type="GO" id="GO:0003677">
    <property type="term" value="F:DNA binding"/>
    <property type="evidence" value="ECO:0007669"/>
    <property type="project" value="UniProtKB-KW"/>
</dbReference>
<comment type="caution">
    <text evidence="5">The sequence shown here is derived from an EMBL/GenBank/DDBJ whole genome shotgun (WGS) entry which is preliminary data.</text>
</comment>